<evidence type="ECO:0000256" key="3">
    <source>
        <dbReference type="ARBA" id="ARBA00022801"/>
    </source>
</evidence>
<dbReference type="SUPFAM" id="SSF51735">
    <property type="entry name" value="NAD(P)-binding Rossmann-fold domains"/>
    <property type="match status" value="1"/>
</dbReference>
<dbReference type="InterPro" id="IPR036291">
    <property type="entry name" value="NAD(P)-bd_dom_sf"/>
</dbReference>
<dbReference type="Pfam" id="PF02056">
    <property type="entry name" value="Glyco_hydro_4"/>
    <property type="match status" value="1"/>
</dbReference>
<dbReference type="InterPro" id="IPR015955">
    <property type="entry name" value="Lactate_DH/Glyco_Ohase_4_C"/>
</dbReference>
<dbReference type="InterPro" id="IPR022616">
    <property type="entry name" value="Glyco_hydro_4_C"/>
</dbReference>
<evidence type="ECO:0000256" key="1">
    <source>
        <dbReference type="ARBA" id="ARBA00010141"/>
    </source>
</evidence>
<dbReference type="PRINTS" id="PR00732">
    <property type="entry name" value="GLHYDRLASE4"/>
</dbReference>
<dbReference type="GO" id="GO:0016616">
    <property type="term" value="F:oxidoreductase activity, acting on the CH-OH group of donors, NAD or NADP as acceptor"/>
    <property type="evidence" value="ECO:0007669"/>
    <property type="project" value="InterPro"/>
</dbReference>
<feature type="site" description="Increases basicity of active site Tyr" evidence="9">
    <location>
        <position position="106"/>
    </location>
</feature>
<evidence type="ECO:0000256" key="6">
    <source>
        <dbReference type="ARBA" id="ARBA00023295"/>
    </source>
</evidence>
<proteinExistence type="inferred from homology"/>
<dbReference type="Proteomes" id="UP000614469">
    <property type="component" value="Unassembled WGS sequence"/>
</dbReference>
<feature type="binding site" evidence="7">
    <location>
        <position position="144"/>
    </location>
    <ligand>
        <name>substrate</name>
    </ligand>
</feature>
<keyword evidence="6 10" id="KW-0326">Glycosidase</keyword>
<dbReference type="AlphaFoldDB" id="A0A8J6NH27"/>
<keyword evidence="5 8" id="KW-0464">Manganese</keyword>
<keyword evidence="3 10" id="KW-0378">Hydrolase</keyword>
<evidence type="ECO:0000256" key="5">
    <source>
        <dbReference type="ARBA" id="ARBA00023211"/>
    </source>
</evidence>
<keyword evidence="2 8" id="KW-0479">Metal-binding</keyword>
<keyword evidence="8" id="KW-0408">Iron</keyword>
<dbReference type="Pfam" id="PF11975">
    <property type="entry name" value="Glyco_hydro_4C"/>
    <property type="match status" value="1"/>
</dbReference>
<dbReference type="Gene3D" id="3.40.50.720">
    <property type="entry name" value="NAD(P)-binding Rossmann-like Domain"/>
    <property type="match status" value="1"/>
</dbReference>
<organism evidence="12 13">
    <name type="scientific">Candidatus Desulfolinea nitratireducens</name>
    <dbReference type="NCBI Taxonomy" id="2841698"/>
    <lineage>
        <taxon>Bacteria</taxon>
        <taxon>Bacillati</taxon>
        <taxon>Chloroflexota</taxon>
        <taxon>Anaerolineae</taxon>
        <taxon>Anaerolineales</taxon>
        <taxon>Anaerolineales incertae sedis</taxon>
        <taxon>Candidatus Desulfolinea</taxon>
    </lineage>
</organism>
<feature type="binding site" evidence="8">
    <location>
        <position position="166"/>
    </location>
    <ligand>
        <name>Mn(2+)</name>
        <dbReference type="ChEBI" id="CHEBI:29035"/>
    </ligand>
</feature>
<keyword evidence="8" id="KW-0533">Nickel</keyword>
<evidence type="ECO:0000256" key="2">
    <source>
        <dbReference type="ARBA" id="ARBA00022723"/>
    </source>
</evidence>
<dbReference type="GO" id="GO:0046872">
    <property type="term" value="F:metal ion binding"/>
    <property type="evidence" value="ECO:0007669"/>
    <property type="project" value="UniProtKB-KW"/>
</dbReference>
<evidence type="ECO:0000313" key="13">
    <source>
        <dbReference type="Proteomes" id="UP000614469"/>
    </source>
</evidence>
<evidence type="ECO:0000259" key="11">
    <source>
        <dbReference type="Pfam" id="PF11975"/>
    </source>
</evidence>
<reference evidence="12 13" key="1">
    <citation type="submission" date="2020-08" db="EMBL/GenBank/DDBJ databases">
        <title>Bridging the membrane lipid divide: bacteria of the FCB group superphylum have the potential to synthesize archaeal ether lipids.</title>
        <authorList>
            <person name="Villanueva L."/>
            <person name="Von Meijenfeldt F.A.B."/>
            <person name="Westbye A.B."/>
            <person name="Yadav S."/>
            <person name="Hopmans E.C."/>
            <person name="Dutilh B.E."/>
            <person name="Sinninghe Damste J.S."/>
        </authorList>
    </citation>
    <scope>NUCLEOTIDE SEQUENCE [LARGE SCALE GENOMIC DNA]</scope>
    <source>
        <strain evidence="12">NIOZ-UU36</strain>
    </source>
</reference>
<dbReference type="InterPro" id="IPR001088">
    <property type="entry name" value="Glyco_hydro_4"/>
</dbReference>
<protein>
    <submittedName>
        <fullName evidence="12">6-phospho-beta-glucosidase</fullName>
    </submittedName>
</protein>
<evidence type="ECO:0000256" key="9">
    <source>
        <dbReference type="PIRSR" id="PIRSR601088-4"/>
    </source>
</evidence>
<dbReference type="PANTHER" id="PTHR32092:SF5">
    <property type="entry name" value="6-PHOSPHO-BETA-GLUCOSIDASE"/>
    <property type="match status" value="1"/>
</dbReference>
<evidence type="ECO:0000313" key="12">
    <source>
        <dbReference type="EMBL" id="MBC8335723.1"/>
    </source>
</evidence>
<feature type="binding site" evidence="7">
    <location>
        <position position="90"/>
    </location>
    <ligand>
        <name>substrate</name>
    </ligand>
</feature>
<feature type="binding site" evidence="8">
    <location>
        <position position="202"/>
    </location>
    <ligand>
        <name>Mn(2+)</name>
        <dbReference type="ChEBI" id="CHEBI:29035"/>
    </ligand>
</feature>
<dbReference type="CDD" id="cd05296">
    <property type="entry name" value="GH4_P_beta_glucosidase"/>
    <property type="match status" value="1"/>
</dbReference>
<keyword evidence="4 10" id="KW-0520">NAD</keyword>
<dbReference type="GO" id="GO:0005975">
    <property type="term" value="P:carbohydrate metabolic process"/>
    <property type="evidence" value="ECO:0007669"/>
    <property type="project" value="InterPro"/>
</dbReference>
<sequence>MKVTVIGGGSTYTPELVNGFLERIASFPLTELCLMDINKARLDIVGGFAQRMVEAKGAPFTVSLSTDQRQAIQNSSYVITQLRVGMMEARRSDEYLGKRYGILGQETTGIGGMAKALRTIPVILDIAKDIREVAPGGTLVNFTNPAGLVTEALSRYAADVQSVGVCNVPITTKMNILEDLEQSLGTSIPPETAQLDTLGLNHLSWHRGFTVNGEDVWSQVIQGMITDLEASQEPEWDIRAIESLKMIPNYYLQYFYHTDRKLAAQEKWPPSRAEEVIEIEKGLLNQYADPTLSEPPEDLMKRGGAYYSTLATQLLNAHYNDLSETHIVNVPHGGAVKGWPEDWVLEMPCRVSSDGFHPLPTEPLPPVCYGLIAQIKTFEILTVEAAVHGDKDAAFQAILAHPLCPPADKVQQILDELLDTNREYLPQF</sequence>
<keyword evidence="8" id="KW-0170">Cobalt</keyword>
<feature type="domain" description="Glycosyl hydrolase family 4 C-terminal" evidence="11">
    <location>
        <begin position="198"/>
        <end position="403"/>
    </location>
</feature>
<evidence type="ECO:0000256" key="10">
    <source>
        <dbReference type="RuleBase" id="RU361152"/>
    </source>
</evidence>
<comment type="cofactor">
    <cofactor evidence="10">
        <name>NAD(+)</name>
        <dbReference type="ChEBI" id="CHEBI:57540"/>
    </cofactor>
    <text evidence="10">Binds 1 NAD(+) per subunit.</text>
</comment>
<dbReference type="GO" id="GO:0004553">
    <property type="term" value="F:hydrolase activity, hydrolyzing O-glycosyl compounds"/>
    <property type="evidence" value="ECO:0007669"/>
    <property type="project" value="InterPro"/>
</dbReference>
<evidence type="ECO:0000256" key="4">
    <source>
        <dbReference type="ARBA" id="ARBA00023027"/>
    </source>
</evidence>
<dbReference type="PANTHER" id="PTHR32092">
    <property type="entry name" value="6-PHOSPHO-BETA-GLUCOSIDASE-RELATED"/>
    <property type="match status" value="1"/>
</dbReference>
<name>A0A8J6NH27_9CHLR</name>
<comment type="similarity">
    <text evidence="1 10">Belongs to the glycosyl hydrolase 4 family.</text>
</comment>
<evidence type="ECO:0000256" key="7">
    <source>
        <dbReference type="PIRSR" id="PIRSR601088-2"/>
    </source>
</evidence>
<dbReference type="Gene3D" id="3.90.110.10">
    <property type="entry name" value="Lactate dehydrogenase/glycoside hydrolase, family 4, C-terminal"/>
    <property type="match status" value="1"/>
</dbReference>
<evidence type="ECO:0000256" key="8">
    <source>
        <dbReference type="PIRSR" id="PIRSR601088-3"/>
    </source>
</evidence>
<comment type="caution">
    <text evidence="12">The sequence shown here is derived from an EMBL/GenBank/DDBJ whole genome shotgun (WGS) entry which is preliminary data.</text>
</comment>
<accession>A0A8J6NH27</accession>
<dbReference type="EMBL" id="JACNJN010000120">
    <property type="protein sequence ID" value="MBC8335723.1"/>
    <property type="molecule type" value="Genomic_DNA"/>
</dbReference>
<gene>
    <name evidence="12" type="ORF">H8E29_10680</name>
</gene>
<dbReference type="SUPFAM" id="SSF56327">
    <property type="entry name" value="LDH C-terminal domain-like"/>
    <property type="match status" value="1"/>
</dbReference>